<evidence type="ECO:0000259" key="4">
    <source>
        <dbReference type="PROSITE" id="PS01124"/>
    </source>
</evidence>
<dbReference type="SMART" id="SM00342">
    <property type="entry name" value="HTH_ARAC"/>
    <property type="match status" value="1"/>
</dbReference>
<protein>
    <submittedName>
        <fullName evidence="5">Transcriptional regulator, AraC family</fullName>
    </submittedName>
</protein>
<dbReference type="InterPro" id="IPR032687">
    <property type="entry name" value="AraC-type_N"/>
</dbReference>
<organism evidence="5 6">
    <name type="scientific">Actinokineospora spheciospongiae</name>
    <dbReference type="NCBI Taxonomy" id="909613"/>
    <lineage>
        <taxon>Bacteria</taxon>
        <taxon>Bacillati</taxon>
        <taxon>Actinomycetota</taxon>
        <taxon>Actinomycetes</taxon>
        <taxon>Pseudonocardiales</taxon>
        <taxon>Pseudonocardiaceae</taxon>
        <taxon>Actinokineospora</taxon>
    </lineage>
</organism>
<evidence type="ECO:0000256" key="2">
    <source>
        <dbReference type="ARBA" id="ARBA00023125"/>
    </source>
</evidence>
<keyword evidence="1" id="KW-0805">Transcription regulation</keyword>
<name>W7IRF0_9PSEU</name>
<dbReference type="Pfam" id="PF12625">
    <property type="entry name" value="Arabinose_bd"/>
    <property type="match status" value="1"/>
</dbReference>
<dbReference type="GO" id="GO:0003700">
    <property type="term" value="F:DNA-binding transcription factor activity"/>
    <property type="evidence" value="ECO:0007669"/>
    <property type="project" value="InterPro"/>
</dbReference>
<accession>W7IRF0</accession>
<keyword evidence="2" id="KW-0238">DNA-binding</keyword>
<evidence type="ECO:0000256" key="1">
    <source>
        <dbReference type="ARBA" id="ARBA00023015"/>
    </source>
</evidence>
<dbReference type="eggNOG" id="COG2207">
    <property type="taxonomic scope" value="Bacteria"/>
</dbReference>
<dbReference type="PANTHER" id="PTHR47894">
    <property type="entry name" value="HTH-TYPE TRANSCRIPTIONAL REGULATOR GADX"/>
    <property type="match status" value="1"/>
</dbReference>
<dbReference type="GO" id="GO:0000976">
    <property type="term" value="F:transcription cis-regulatory region binding"/>
    <property type="evidence" value="ECO:0007669"/>
    <property type="project" value="TreeGrafter"/>
</dbReference>
<evidence type="ECO:0000313" key="5">
    <source>
        <dbReference type="EMBL" id="EWC62933.1"/>
    </source>
</evidence>
<gene>
    <name evidence="5" type="ORF">UO65_1742</name>
</gene>
<dbReference type="InterPro" id="IPR009057">
    <property type="entry name" value="Homeodomain-like_sf"/>
</dbReference>
<evidence type="ECO:0000313" key="6">
    <source>
        <dbReference type="Proteomes" id="UP000019277"/>
    </source>
</evidence>
<reference evidence="5 6" key="1">
    <citation type="journal article" date="2014" name="Genome Announc.">
        <title>Draft Genome Sequence of the Antitrypanosomally Active Sponge-Associated Bacterium Actinokineospora sp. Strain EG49.</title>
        <authorList>
            <person name="Harjes J."/>
            <person name="Ryu T."/>
            <person name="Abdelmohsen U.R."/>
            <person name="Moitinho-Silva L."/>
            <person name="Horn H."/>
            <person name="Ravasi T."/>
            <person name="Hentschel U."/>
        </authorList>
    </citation>
    <scope>NUCLEOTIDE SEQUENCE [LARGE SCALE GENOMIC DNA]</scope>
    <source>
        <strain evidence="5 6">EG49</strain>
    </source>
</reference>
<dbReference type="PANTHER" id="PTHR47894:SF1">
    <property type="entry name" value="HTH-TYPE TRANSCRIPTIONAL REGULATOR VQSM"/>
    <property type="match status" value="1"/>
</dbReference>
<dbReference type="SUPFAM" id="SSF46689">
    <property type="entry name" value="Homeodomain-like"/>
    <property type="match status" value="1"/>
</dbReference>
<comment type="caution">
    <text evidence="5">The sequence shown here is derived from an EMBL/GenBank/DDBJ whole genome shotgun (WGS) entry which is preliminary data.</text>
</comment>
<dbReference type="STRING" id="909613.UO65_1742"/>
<dbReference type="AlphaFoldDB" id="W7IRF0"/>
<sequence length="333" mass="35706">MFAEAAVRHWDYPRGTAGLRLVSAFARERDVPLPEVPEDVLTDPAARVDAAVELAAVRALAARLPDAGLELGRRYHVTTFGMLGYAVLSSPTLGAAVDVTLRYLDLSFIFCVPRLRLDGALLRFELDASALPQDATRFLLERDLAAIHTVTGELLPGGLPLTEVAFGFPAPADPSAHRAAFGVEPVFGAAVTSAAFPAAELDRPLPQADPVTVADCEERCRVLVQARRQRHGTTGAVRAQLAAVGGIRLGAGEVAARLLVGERTLRRRLAEAGTSFRELRDEVRFALAEELLADGVLPVADIATRLGYAESASFIHAFTRWTGHTPSAHRRPG</sequence>
<dbReference type="EMBL" id="AYXG01000064">
    <property type="protein sequence ID" value="EWC62933.1"/>
    <property type="molecule type" value="Genomic_DNA"/>
</dbReference>
<keyword evidence="6" id="KW-1185">Reference proteome</keyword>
<dbReference type="Gene3D" id="1.10.10.60">
    <property type="entry name" value="Homeodomain-like"/>
    <property type="match status" value="1"/>
</dbReference>
<evidence type="ECO:0000256" key="3">
    <source>
        <dbReference type="ARBA" id="ARBA00023163"/>
    </source>
</evidence>
<dbReference type="PROSITE" id="PS01124">
    <property type="entry name" value="HTH_ARAC_FAMILY_2"/>
    <property type="match status" value="1"/>
</dbReference>
<keyword evidence="3" id="KW-0804">Transcription</keyword>
<feature type="domain" description="HTH araC/xylS-type" evidence="4">
    <location>
        <begin position="231"/>
        <end position="332"/>
    </location>
</feature>
<dbReference type="Pfam" id="PF12833">
    <property type="entry name" value="HTH_18"/>
    <property type="match status" value="1"/>
</dbReference>
<dbReference type="Proteomes" id="UP000019277">
    <property type="component" value="Unassembled WGS sequence"/>
</dbReference>
<dbReference type="GO" id="GO:0005829">
    <property type="term" value="C:cytosol"/>
    <property type="evidence" value="ECO:0007669"/>
    <property type="project" value="TreeGrafter"/>
</dbReference>
<proteinExistence type="predicted"/>
<dbReference type="InterPro" id="IPR018060">
    <property type="entry name" value="HTH_AraC"/>
</dbReference>